<dbReference type="AlphaFoldDB" id="A0AA38HBT2"/>
<dbReference type="PROSITE" id="PS50222">
    <property type="entry name" value="EF_HAND_2"/>
    <property type="match status" value="2"/>
</dbReference>
<proteinExistence type="predicted"/>
<comment type="caution">
    <text evidence="5">The sequence shown here is derived from an EMBL/GenBank/DDBJ whole genome shotgun (WGS) entry which is preliminary data.</text>
</comment>
<name>A0AA38HBT2_9TREE</name>
<keyword evidence="1" id="KW-0677">Repeat</keyword>
<gene>
    <name evidence="5" type="ORF">MKK02DRAFT_43417</name>
</gene>
<feature type="domain" description="EF-hand" evidence="4">
    <location>
        <begin position="43"/>
        <end position="78"/>
    </location>
</feature>
<reference evidence="5" key="1">
    <citation type="journal article" date="2022" name="G3 (Bethesda)">
        <title>High quality genome of the basidiomycete yeast Dioszegia hungarica PDD-24b-2 isolated from cloud water.</title>
        <authorList>
            <person name="Jarrige D."/>
            <person name="Haridas S."/>
            <person name="Bleykasten-Grosshans C."/>
            <person name="Joly M."/>
            <person name="Nadalig T."/>
            <person name="Sancelme M."/>
            <person name="Vuilleumier S."/>
            <person name="Grigoriev I.V."/>
            <person name="Amato P."/>
            <person name="Bringel F."/>
        </authorList>
    </citation>
    <scope>NUCLEOTIDE SEQUENCE</scope>
    <source>
        <strain evidence="5">PDD-24b-2</strain>
    </source>
</reference>
<feature type="domain" description="EF-hand" evidence="4">
    <location>
        <begin position="116"/>
        <end position="151"/>
    </location>
</feature>
<evidence type="ECO:0000256" key="2">
    <source>
        <dbReference type="ARBA" id="ARBA00022837"/>
    </source>
</evidence>
<dbReference type="InterPro" id="IPR002048">
    <property type="entry name" value="EF_hand_dom"/>
</dbReference>
<dbReference type="Proteomes" id="UP001164286">
    <property type="component" value="Unassembled WGS sequence"/>
</dbReference>
<dbReference type="EMBL" id="JAKWFO010000004">
    <property type="protein sequence ID" value="KAI9637491.1"/>
    <property type="molecule type" value="Genomic_DNA"/>
</dbReference>
<evidence type="ECO:0000256" key="1">
    <source>
        <dbReference type="ARBA" id="ARBA00022737"/>
    </source>
</evidence>
<sequence length="196" mass="21855">MNLSKQSSLGQGLPSNLQSSSGHGGGHAPREASGGAYTMFDPQQVKQFKEAFAMIDQDGDGRVTEEDLRTMLSSLGQTPTPSLLSNLLTDPSGHRAQSVNFTQFLSMMGRHLLALDAEHDLLEAFACFDEGDKGWVKVDEVRKLLAEMGDRMDEREIDRLFAGPFTDRQGRFNYVEWAKVLRVNDGEEERDDKLKM</sequence>
<dbReference type="InterPro" id="IPR018247">
    <property type="entry name" value="EF_Hand_1_Ca_BS"/>
</dbReference>
<protein>
    <recommendedName>
        <fullName evidence="4">EF-hand domain-containing protein</fullName>
    </recommendedName>
</protein>
<dbReference type="SMART" id="SM00054">
    <property type="entry name" value="EFh"/>
    <property type="match status" value="2"/>
</dbReference>
<dbReference type="Pfam" id="PF13405">
    <property type="entry name" value="EF-hand_6"/>
    <property type="match status" value="1"/>
</dbReference>
<dbReference type="FunFam" id="1.10.238.10:FF:000527">
    <property type="entry name" value="Calmodulin-3"/>
    <property type="match status" value="1"/>
</dbReference>
<dbReference type="GO" id="GO:0005509">
    <property type="term" value="F:calcium ion binding"/>
    <property type="evidence" value="ECO:0007669"/>
    <property type="project" value="InterPro"/>
</dbReference>
<feature type="compositionally biased region" description="Polar residues" evidence="3">
    <location>
        <begin position="1"/>
        <end position="21"/>
    </location>
</feature>
<dbReference type="InterPro" id="IPR011992">
    <property type="entry name" value="EF-hand-dom_pair"/>
</dbReference>
<feature type="region of interest" description="Disordered" evidence="3">
    <location>
        <begin position="1"/>
        <end position="36"/>
    </location>
</feature>
<evidence type="ECO:0000256" key="3">
    <source>
        <dbReference type="SAM" id="MobiDB-lite"/>
    </source>
</evidence>
<keyword evidence="6" id="KW-1185">Reference proteome</keyword>
<evidence type="ECO:0000259" key="4">
    <source>
        <dbReference type="PROSITE" id="PS50222"/>
    </source>
</evidence>
<organism evidence="5 6">
    <name type="scientific">Dioszegia hungarica</name>
    <dbReference type="NCBI Taxonomy" id="4972"/>
    <lineage>
        <taxon>Eukaryota</taxon>
        <taxon>Fungi</taxon>
        <taxon>Dikarya</taxon>
        <taxon>Basidiomycota</taxon>
        <taxon>Agaricomycotina</taxon>
        <taxon>Tremellomycetes</taxon>
        <taxon>Tremellales</taxon>
        <taxon>Bulleribasidiaceae</taxon>
        <taxon>Dioszegia</taxon>
    </lineage>
</organism>
<dbReference type="SUPFAM" id="SSF47473">
    <property type="entry name" value="EF-hand"/>
    <property type="match status" value="1"/>
</dbReference>
<keyword evidence="2" id="KW-0106">Calcium</keyword>
<accession>A0AA38HBT2</accession>
<dbReference type="RefSeq" id="XP_052947268.1">
    <property type="nucleotide sequence ID" value="XM_053092410.1"/>
</dbReference>
<evidence type="ECO:0000313" key="6">
    <source>
        <dbReference type="Proteomes" id="UP001164286"/>
    </source>
</evidence>
<dbReference type="GeneID" id="77731615"/>
<dbReference type="Gene3D" id="1.10.238.10">
    <property type="entry name" value="EF-hand"/>
    <property type="match status" value="2"/>
</dbReference>
<dbReference type="PROSITE" id="PS00018">
    <property type="entry name" value="EF_HAND_1"/>
    <property type="match status" value="1"/>
</dbReference>
<dbReference type="InterPro" id="IPR050403">
    <property type="entry name" value="Myosin_RLC"/>
</dbReference>
<dbReference type="PANTHER" id="PTHR23049">
    <property type="entry name" value="MYOSIN REGULATORY LIGHT CHAIN 2"/>
    <property type="match status" value="1"/>
</dbReference>
<evidence type="ECO:0000313" key="5">
    <source>
        <dbReference type="EMBL" id="KAI9637491.1"/>
    </source>
</evidence>